<comment type="caution">
    <text evidence="2">The sequence shown here is derived from an EMBL/GenBank/DDBJ whole genome shotgun (WGS) entry which is preliminary data.</text>
</comment>
<dbReference type="Pfam" id="PF00561">
    <property type="entry name" value="Abhydrolase_1"/>
    <property type="match status" value="1"/>
</dbReference>
<evidence type="ECO:0000259" key="1">
    <source>
        <dbReference type="Pfam" id="PF00561"/>
    </source>
</evidence>
<dbReference type="SUPFAM" id="SSF53474">
    <property type="entry name" value="alpha/beta-Hydrolases"/>
    <property type="match status" value="1"/>
</dbReference>
<accession>A0ABP9FUS4</accession>
<proteinExistence type="predicted"/>
<protein>
    <recommendedName>
        <fullName evidence="1">AB hydrolase-1 domain-containing protein</fullName>
    </recommendedName>
</protein>
<keyword evidence="3" id="KW-1185">Reference proteome</keyword>
<sequence length="250" mass="27470">MTSTRRRTGWSFLAGPRRALSTVAEVSTALGAWAHDYTYALQRQAAGLVLRPDPQAYRLPASDKPAVVLLPGIYETWAFMRPVAEILHQDGYDVHAVVELGYNGGTVEDMAQVVERYIRLAGIQRCVMVAHSKGGLIGKTLLSRQNKDARLHGLVAINTPFQGSPLARLLPLPALRVFLPRSPELTELAASRQVNSQIVSIYGLFDPHIPGGSRLEGAHNVQLDTRGHFLPLGHRLVHQAVLDGVRRLSR</sequence>
<dbReference type="Gene3D" id="3.40.50.1820">
    <property type="entry name" value="alpha/beta hydrolase"/>
    <property type="match status" value="1"/>
</dbReference>
<dbReference type="PANTHER" id="PTHR37946:SF1">
    <property type="entry name" value="SLL1969 PROTEIN"/>
    <property type="match status" value="1"/>
</dbReference>
<evidence type="ECO:0000313" key="2">
    <source>
        <dbReference type="EMBL" id="GAA4918246.1"/>
    </source>
</evidence>
<dbReference type="Proteomes" id="UP001500368">
    <property type="component" value="Unassembled WGS sequence"/>
</dbReference>
<evidence type="ECO:0000313" key="3">
    <source>
        <dbReference type="Proteomes" id="UP001500368"/>
    </source>
</evidence>
<reference evidence="3" key="1">
    <citation type="journal article" date="2019" name="Int. J. Syst. Evol. Microbiol.">
        <title>The Global Catalogue of Microorganisms (GCM) 10K type strain sequencing project: providing services to taxonomists for standard genome sequencing and annotation.</title>
        <authorList>
            <consortium name="The Broad Institute Genomics Platform"/>
            <consortium name="The Broad Institute Genome Sequencing Center for Infectious Disease"/>
            <person name="Wu L."/>
            <person name="Ma J."/>
        </authorList>
    </citation>
    <scope>NUCLEOTIDE SEQUENCE [LARGE SCALE GENOMIC DNA]</scope>
    <source>
        <strain evidence="3">JCM 19129</strain>
    </source>
</reference>
<dbReference type="RefSeq" id="WP_345477194.1">
    <property type="nucleotide sequence ID" value="NZ_BAABLW010000007.1"/>
</dbReference>
<dbReference type="InterPro" id="IPR029058">
    <property type="entry name" value="AB_hydrolase_fold"/>
</dbReference>
<gene>
    <name evidence="2" type="ORF">GCM10025790_12280</name>
</gene>
<organism evidence="2 3">
    <name type="scientific">Nesterenkonia rhizosphaerae</name>
    <dbReference type="NCBI Taxonomy" id="1348272"/>
    <lineage>
        <taxon>Bacteria</taxon>
        <taxon>Bacillati</taxon>
        <taxon>Actinomycetota</taxon>
        <taxon>Actinomycetes</taxon>
        <taxon>Micrococcales</taxon>
        <taxon>Micrococcaceae</taxon>
        <taxon>Nesterenkonia</taxon>
    </lineage>
</organism>
<dbReference type="InterPro" id="IPR000073">
    <property type="entry name" value="AB_hydrolase_1"/>
</dbReference>
<dbReference type="EMBL" id="BAABLW010000007">
    <property type="protein sequence ID" value="GAA4918246.1"/>
    <property type="molecule type" value="Genomic_DNA"/>
</dbReference>
<dbReference type="PANTHER" id="PTHR37946">
    <property type="entry name" value="SLL1969 PROTEIN"/>
    <property type="match status" value="1"/>
</dbReference>
<name>A0ABP9FUS4_9MICC</name>
<feature type="domain" description="AB hydrolase-1" evidence="1">
    <location>
        <begin position="65"/>
        <end position="164"/>
    </location>
</feature>